<evidence type="ECO:0000313" key="3">
    <source>
        <dbReference type="Proteomes" id="UP001153076"/>
    </source>
</evidence>
<protein>
    <submittedName>
        <fullName evidence="2">Uncharacterized protein</fullName>
    </submittedName>
</protein>
<organism evidence="2 3">
    <name type="scientific">Carnegiea gigantea</name>
    <dbReference type="NCBI Taxonomy" id="171969"/>
    <lineage>
        <taxon>Eukaryota</taxon>
        <taxon>Viridiplantae</taxon>
        <taxon>Streptophyta</taxon>
        <taxon>Embryophyta</taxon>
        <taxon>Tracheophyta</taxon>
        <taxon>Spermatophyta</taxon>
        <taxon>Magnoliopsida</taxon>
        <taxon>eudicotyledons</taxon>
        <taxon>Gunneridae</taxon>
        <taxon>Pentapetalae</taxon>
        <taxon>Caryophyllales</taxon>
        <taxon>Cactineae</taxon>
        <taxon>Cactaceae</taxon>
        <taxon>Cactoideae</taxon>
        <taxon>Echinocereeae</taxon>
        <taxon>Carnegiea</taxon>
    </lineage>
</organism>
<evidence type="ECO:0000313" key="2">
    <source>
        <dbReference type="EMBL" id="KAJ8432525.1"/>
    </source>
</evidence>
<sequence length="212" mass="23938">MQSGWNVVNKRSAHPRPLGLINYSDFYHIAPVATELKNDLIEDVSTPYKQAFLSCSNDNNLETWRSANEVMEEGVHEGLLDNSMTITQPLDNASSRLIYVGKFIPQVPSCGSSMEDGEEIDSTLRPFDGSLKLELQLYEKIESCKPSNRGKKSGCKNIKSNHESPNPVEIVKEDLDFGKRLDISVIKNETPAIRRITRSLRKELENNRQSKD</sequence>
<dbReference type="AlphaFoldDB" id="A0A9Q1Q923"/>
<accession>A0A9Q1Q923</accession>
<dbReference type="EMBL" id="JAKOGI010000600">
    <property type="protein sequence ID" value="KAJ8432525.1"/>
    <property type="molecule type" value="Genomic_DNA"/>
</dbReference>
<comment type="caution">
    <text evidence="2">The sequence shown here is derived from an EMBL/GenBank/DDBJ whole genome shotgun (WGS) entry which is preliminary data.</text>
</comment>
<dbReference type="Proteomes" id="UP001153076">
    <property type="component" value="Unassembled WGS sequence"/>
</dbReference>
<feature type="region of interest" description="Disordered" evidence="1">
    <location>
        <begin position="146"/>
        <end position="165"/>
    </location>
</feature>
<proteinExistence type="predicted"/>
<name>A0A9Q1Q923_9CARY</name>
<keyword evidence="3" id="KW-1185">Reference proteome</keyword>
<gene>
    <name evidence="2" type="ORF">Cgig2_030317</name>
</gene>
<evidence type="ECO:0000256" key="1">
    <source>
        <dbReference type="SAM" id="MobiDB-lite"/>
    </source>
</evidence>
<reference evidence="2" key="1">
    <citation type="submission" date="2022-04" db="EMBL/GenBank/DDBJ databases">
        <title>Carnegiea gigantea Genome sequencing and assembly v2.</title>
        <authorList>
            <person name="Copetti D."/>
            <person name="Sanderson M.J."/>
            <person name="Burquez A."/>
            <person name="Wojciechowski M.F."/>
        </authorList>
    </citation>
    <scope>NUCLEOTIDE SEQUENCE</scope>
    <source>
        <strain evidence="2">SGP5-SGP5p</strain>
        <tissue evidence="2">Aerial part</tissue>
    </source>
</reference>